<feature type="binding site" evidence="7">
    <location>
        <position position="172"/>
    </location>
    <ligand>
        <name>Zn(2+)</name>
        <dbReference type="ChEBI" id="CHEBI:29105"/>
        <label>2</label>
    </ligand>
</feature>
<protein>
    <recommendedName>
        <fullName evidence="7">Hydroxyacylglutathione hydrolase</fullName>
        <ecNumber evidence="7">3.1.2.6</ecNumber>
    </recommendedName>
    <alternativeName>
        <fullName evidence="7">Glyoxalase II</fullName>
        <shortName evidence="7">Glx II</shortName>
    </alternativeName>
</protein>
<dbReference type="InterPro" id="IPR050110">
    <property type="entry name" value="Glyoxalase_II_hydrolase"/>
</dbReference>
<feature type="domain" description="Metallo-beta-lactamase" evidence="8">
    <location>
        <begin position="14"/>
        <end position="172"/>
    </location>
</feature>
<feature type="binding site" evidence="7">
    <location>
        <position position="134"/>
    </location>
    <ligand>
        <name>Zn(2+)</name>
        <dbReference type="ChEBI" id="CHEBI:29105"/>
        <label>1</label>
    </ligand>
</feature>
<comment type="function">
    <text evidence="7">Thiolesterase that catalyzes the hydrolysis of S-D-lactoyl-glutathione to form glutathione and D-lactic acid.</text>
</comment>
<name>A0ABU7LQ11_9PROT</name>
<evidence type="ECO:0000256" key="4">
    <source>
        <dbReference type="ARBA" id="ARBA00022723"/>
    </source>
</evidence>
<comment type="cofactor">
    <cofactor evidence="7">
        <name>Zn(2+)</name>
        <dbReference type="ChEBI" id="CHEBI:29105"/>
    </cofactor>
    <text evidence="7">Binds 2 Zn(2+) ions per subunit.</text>
</comment>
<evidence type="ECO:0000313" key="9">
    <source>
        <dbReference type="EMBL" id="MEE2525996.1"/>
    </source>
</evidence>
<comment type="caution">
    <text evidence="9">The sequence shown here is derived from an EMBL/GenBank/DDBJ whole genome shotgun (WGS) entry which is preliminary data.</text>
</comment>
<comment type="pathway">
    <text evidence="2 7">Secondary metabolite metabolism; methylglyoxal degradation; (R)-lactate from methylglyoxal: step 2/2.</text>
</comment>
<gene>
    <name evidence="7 9" type="primary">gloB</name>
    <name evidence="9" type="ORF">V0U79_06425</name>
</gene>
<evidence type="ECO:0000256" key="6">
    <source>
        <dbReference type="ARBA" id="ARBA00022833"/>
    </source>
</evidence>
<proteinExistence type="inferred from homology"/>
<feature type="binding site" evidence="7">
    <location>
        <position position="115"/>
    </location>
    <ligand>
        <name>Zn(2+)</name>
        <dbReference type="ChEBI" id="CHEBI:29105"/>
        <label>1</label>
    </ligand>
</feature>
<evidence type="ECO:0000256" key="2">
    <source>
        <dbReference type="ARBA" id="ARBA00004963"/>
    </source>
</evidence>
<dbReference type="InterPro" id="IPR032282">
    <property type="entry name" value="HAGH_C"/>
</dbReference>
<dbReference type="GO" id="GO:0004416">
    <property type="term" value="F:hydroxyacylglutathione hydrolase activity"/>
    <property type="evidence" value="ECO:0007669"/>
    <property type="project" value="UniProtKB-EC"/>
</dbReference>
<evidence type="ECO:0000256" key="7">
    <source>
        <dbReference type="HAMAP-Rule" id="MF_01374"/>
    </source>
</evidence>
<dbReference type="EMBL" id="JAZDRP010000003">
    <property type="protein sequence ID" value="MEE2525996.1"/>
    <property type="molecule type" value="Genomic_DNA"/>
</dbReference>
<accession>A0ABU7LQ11</accession>
<dbReference type="SUPFAM" id="SSF56281">
    <property type="entry name" value="Metallo-hydrolase/oxidoreductase"/>
    <property type="match status" value="1"/>
</dbReference>
<dbReference type="Gene3D" id="3.60.15.10">
    <property type="entry name" value="Ribonuclease Z/Hydroxyacylglutathione hydrolase-like"/>
    <property type="match status" value="1"/>
</dbReference>
<dbReference type="InterPro" id="IPR017782">
    <property type="entry name" value="Hydroxyacylglutathione_Hdrlase"/>
</dbReference>
<feature type="binding site" evidence="7">
    <location>
        <position position="61"/>
    </location>
    <ligand>
        <name>Zn(2+)</name>
        <dbReference type="ChEBI" id="CHEBI:29105"/>
        <label>2</label>
    </ligand>
</feature>
<evidence type="ECO:0000259" key="8">
    <source>
        <dbReference type="SMART" id="SM00849"/>
    </source>
</evidence>
<evidence type="ECO:0000256" key="5">
    <source>
        <dbReference type="ARBA" id="ARBA00022801"/>
    </source>
</evidence>
<dbReference type="NCBIfam" id="TIGR03413">
    <property type="entry name" value="GSH_gloB"/>
    <property type="match status" value="1"/>
</dbReference>
<organism evidence="9 10">
    <name type="scientific">Hyphobacterium lacteum</name>
    <dbReference type="NCBI Taxonomy" id="3116575"/>
    <lineage>
        <taxon>Bacteria</taxon>
        <taxon>Pseudomonadati</taxon>
        <taxon>Pseudomonadota</taxon>
        <taxon>Alphaproteobacteria</taxon>
        <taxon>Maricaulales</taxon>
        <taxon>Maricaulaceae</taxon>
        <taxon>Hyphobacterium</taxon>
    </lineage>
</organism>
<feature type="binding site" evidence="7">
    <location>
        <position position="134"/>
    </location>
    <ligand>
        <name>Zn(2+)</name>
        <dbReference type="ChEBI" id="CHEBI:29105"/>
        <label>2</label>
    </ligand>
</feature>
<dbReference type="InterPro" id="IPR001279">
    <property type="entry name" value="Metallo-B-lactamas"/>
</dbReference>
<dbReference type="Pfam" id="PF16123">
    <property type="entry name" value="HAGH_C"/>
    <property type="match status" value="1"/>
</dbReference>
<keyword evidence="10" id="KW-1185">Reference proteome</keyword>
<reference evidence="9 10" key="1">
    <citation type="submission" date="2024-01" db="EMBL/GenBank/DDBJ databases">
        <title>Hyphobacterium bacterium isolated from marine sediment.</title>
        <authorList>
            <person name="Zhao S."/>
        </authorList>
    </citation>
    <scope>NUCLEOTIDE SEQUENCE [LARGE SCALE GENOMIC DNA]</scope>
    <source>
        <strain evidence="10">HN65</strain>
    </source>
</reference>
<keyword evidence="5 7" id="KW-0378">Hydrolase</keyword>
<dbReference type="RefSeq" id="WP_330198655.1">
    <property type="nucleotide sequence ID" value="NZ_JAZDRP010000003.1"/>
</dbReference>
<dbReference type="Proteomes" id="UP001354971">
    <property type="component" value="Unassembled WGS sequence"/>
</dbReference>
<dbReference type="Pfam" id="PF00753">
    <property type="entry name" value="Lactamase_B"/>
    <property type="match status" value="1"/>
</dbReference>
<dbReference type="EC" id="3.1.2.6" evidence="7"/>
<evidence type="ECO:0000256" key="3">
    <source>
        <dbReference type="ARBA" id="ARBA00006759"/>
    </source>
</evidence>
<evidence type="ECO:0000256" key="1">
    <source>
        <dbReference type="ARBA" id="ARBA00001623"/>
    </source>
</evidence>
<dbReference type="InterPro" id="IPR035680">
    <property type="entry name" value="Clx_II_MBL"/>
</dbReference>
<comment type="catalytic activity">
    <reaction evidence="1 7">
        <text>an S-(2-hydroxyacyl)glutathione + H2O = a 2-hydroxy carboxylate + glutathione + H(+)</text>
        <dbReference type="Rhea" id="RHEA:21864"/>
        <dbReference type="ChEBI" id="CHEBI:15377"/>
        <dbReference type="ChEBI" id="CHEBI:15378"/>
        <dbReference type="ChEBI" id="CHEBI:57925"/>
        <dbReference type="ChEBI" id="CHEBI:58896"/>
        <dbReference type="ChEBI" id="CHEBI:71261"/>
        <dbReference type="EC" id="3.1.2.6"/>
    </reaction>
</comment>
<feature type="binding site" evidence="7">
    <location>
        <position position="59"/>
    </location>
    <ligand>
        <name>Zn(2+)</name>
        <dbReference type="ChEBI" id="CHEBI:29105"/>
        <label>1</label>
    </ligand>
</feature>
<dbReference type="PANTHER" id="PTHR43705">
    <property type="entry name" value="HYDROXYACYLGLUTATHIONE HYDROLASE"/>
    <property type="match status" value="1"/>
</dbReference>
<dbReference type="PANTHER" id="PTHR43705:SF1">
    <property type="entry name" value="HYDROXYACYLGLUTATHIONE HYDROLASE GLOB"/>
    <property type="match status" value="1"/>
</dbReference>
<dbReference type="SMART" id="SM00849">
    <property type="entry name" value="Lactamase_B"/>
    <property type="match status" value="1"/>
</dbReference>
<comment type="subunit">
    <text evidence="7">Monomer.</text>
</comment>
<dbReference type="HAMAP" id="MF_01374">
    <property type="entry name" value="Glyoxalase_2"/>
    <property type="match status" value="1"/>
</dbReference>
<sequence length="256" mass="27836">MSELEIRQFPCLSDNYGFLVHDPASGETAAIDTPDADAYLAAAADAGWFITQIWNTHHHFDHAGGNAALKAATGARVIAPEYDRQRIDAADQWVTDGDRLQLGTHTADIVYTPGHTMGHVVYHFAKDRLAFVGDTLFALGCGRLFEGSPSDMWTSLSKLRAWPDNTVIYCAHEYTEANAAFALSVDSGNPDLKAYASDVAERRSRGRPTVPTTIGKEKAANPFLRPDDPALAAAVGMAGADPVEVFAEVRRRKDQF</sequence>
<evidence type="ECO:0000313" key="10">
    <source>
        <dbReference type="Proteomes" id="UP001354971"/>
    </source>
</evidence>
<dbReference type="InterPro" id="IPR036866">
    <property type="entry name" value="RibonucZ/Hydroxyglut_hydro"/>
</dbReference>
<comment type="similarity">
    <text evidence="3 7">Belongs to the metallo-beta-lactamase superfamily. Glyoxalase II family.</text>
</comment>
<keyword evidence="6 7" id="KW-0862">Zinc</keyword>
<feature type="binding site" evidence="7">
    <location>
        <position position="62"/>
    </location>
    <ligand>
        <name>Zn(2+)</name>
        <dbReference type="ChEBI" id="CHEBI:29105"/>
        <label>2</label>
    </ligand>
</feature>
<dbReference type="CDD" id="cd07723">
    <property type="entry name" value="hydroxyacylglutathione_hydrolase_MBL-fold"/>
    <property type="match status" value="1"/>
</dbReference>
<keyword evidence="4 7" id="KW-0479">Metal-binding</keyword>
<feature type="binding site" evidence="7">
    <location>
        <position position="57"/>
    </location>
    <ligand>
        <name>Zn(2+)</name>
        <dbReference type="ChEBI" id="CHEBI:29105"/>
        <label>1</label>
    </ligand>
</feature>
<dbReference type="PIRSF" id="PIRSF005457">
    <property type="entry name" value="Glx"/>
    <property type="match status" value="1"/>
</dbReference>